<dbReference type="RefSeq" id="WP_114511237.1">
    <property type="nucleotide sequence ID" value="NZ_QPMK01000008.1"/>
</dbReference>
<gene>
    <name evidence="5" type="ORF">DU478_12140</name>
</gene>
<reference evidence="5 6" key="1">
    <citation type="submission" date="2018-07" db="EMBL/GenBank/DDBJ databases">
        <title>Thalassococcus profundi sp. nov., a marine bacterium isolated from deep seawater of Okinawa Trough.</title>
        <authorList>
            <person name="Yu M."/>
        </authorList>
    </citation>
    <scope>NUCLEOTIDE SEQUENCE [LARGE SCALE GENOMIC DNA]</scope>
    <source>
        <strain evidence="5 6">WRAS1</strain>
    </source>
</reference>
<proteinExistence type="predicted"/>
<evidence type="ECO:0000256" key="1">
    <source>
        <dbReference type="ARBA" id="ARBA00023015"/>
    </source>
</evidence>
<dbReference type="PROSITE" id="PS50949">
    <property type="entry name" value="HTH_GNTR"/>
    <property type="match status" value="1"/>
</dbReference>
<dbReference type="GO" id="GO:0003700">
    <property type="term" value="F:DNA-binding transcription factor activity"/>
    <property type="evidence" value="ECO:0007669"/>
    <property type="project" value="InterPro"/>
</dbReference>
<dbReference type="Pfam" id="PF07729">
    <property type="entry name" value="FCD"/>
    <property type="match status" value="1"/>
</dbReference>
<evidence type="ECO:0000256" key="2">
    <source>
        <dbReference type="ARBA" id="ARBA00023125"/>
    </source>
</evidence>
<evidence type="ECO:0000313" key="6">
    <source>
        <dbReference type="Proteomes" id="UP000253977"/>
    </source>
</evidence>
<dbReference type="PANTHER" id="PTHR43537:SF24">
    <property type="entry name" value="GLUCONATE OPERON TRANSCRIPTIONAL REPRESSOR"/>
    <property type="match status" value="1"/>
</dbReference>
<dbReference type="InterPro" id="IPR036388">
    <property type="entry name" value="WH-like_DNA-bd_sf"/>
</dbReference>
<dbReference type="Gene3D" id="1.10.10.10">
    <property type="entry name" value="Winged helix-like DNA-binding domain superfamily/Winged helix DNA-binding domain"/>
    <property type="match status" value="1"/>
</dbReference>
<protein>
    <submittedName>
        <fullName evidence="5">GntR family transcriptional regulator</fullName>
    </submittedName>
</protein>
<dbReference type="PANTHER" id="PTHR43537">
    <property type="entry name" value="TRANSCRIPTIONAL REGULATOR, GNTR FAMILY"/>
    <property type="match status" value="1"/>
</dbReference>
<keyword evidence="6" id="KW-1185">Reference proteome</keyword>
<accession>A0A369TKU3</accession>
<dbReference type="AlphaFoldDB" id="A0A369TKU3"/>
<evidence type="ECO:0000313" key="5">
    <source>
        <dbReference type="EMBL" id="RDD65961.1"/>
    </source>
</evidence>
<keyword evidence="3" id="KW-0804">Transcription</keyword>
<organism evidence="5 6">
    <name type="scientific">Thalassococcus profundi</name>
    <dbReference type="NCBI Taxonomy" id="2282382"/>
    <lineage>
        <taxon>Bacteria</taxon>
        <taxon>Pseudomonadati</taxon>
        <taxon>Pseudomonadota</taxon>
        <taxon>Alphaproteobacteria</taxon>
        <taxon>Rhodobacterales</taxon>
        <taxon>Roseobacteraceae</taxon>
        <taxon>Thalassococcus</taxon>
    </lineage>
</organism>
<dbReference type="SUPFAM" id="SSF46785">
    <property type="entry name" value="Winged helix' DNA-binding domain"/>
    <property type="match status" value="1"/>
</dbReference>
<feature type="domain" description="HTH gntR-type" evidence="4">
    <location>
        <begin position="1"/>
        <end position="67"/>
    </location>
</feature>
<evidence type="ECO:0000256" key="3">
    <source>
        <dbReference type="ARBA" id="ARBA00023163"/>
    </source>
</evidence>
<dbReference type="Gene3D" id="1.20.120.530">
    <property type="entry name" value="GntR ligand-binding domain-like"/>
    <property type="match status" value="1"/>
</dbReference>
<dbReference type="SMART" id="SM00895">
    <property type="entry name" value="FCD"/>
    <property type="match status" value="1"/>
</dbReference>
<dbReference type="OrthoDB" id="7846328at2"/>
<dbReference type="InterPro" id="IPR008920">
    <property type="entry name" value="TF_FadR/GntR_C"/>
</dbReference>
<dbReference type="InterPro" id="IPR011711">
    <property type="entry name" value="GntR_C"/>
</dbReference>
<name>A0A369TKU3_9RHOB</name>
<dbReference type="InterPro" id="IPR036390">
    <property type="entry name" value="WH_DNA-bd_sf"/>
</dbReference>
<comment type="caution">
    <text evidence="5">The sequence shown here is derived from an EMBL/GenBank/DDBJ whole genome shotgun (WGS) entry which is preliminary data.</text>
</comment>
<sequence length="215" mass="23841">MKGEDLVAHLRRAIQLGRYVPGQRLVEIDLTEELGVSRSLLREAFRRLSAEGLLEIVPNRGAVVHRLSLKETMELFQIRIELESLAARLAAANCAAPQVRDRFEQDVSEIWQEDVRLSTSAYLIENEKFHAAVFRASGNGQLSLINRQLQLSLIMAQISASLTPDIMAKSIGEHRSIANAVLNGDVAAADMAARAHLSRARDFVSQMHGSVFKSE</sequence>
<dbReference type="InterPro" id="IPR000524">
    <property type="entry name" value="Tscrpt_reg_HTH_GntR"/>
</dbReference>
<dbReference type="PRINTS" id="PR00035">
    <property type="entry name" value="HTHGNTR"/>
</dbReference>
<evidence type="ECO:0000259" key="4">
    <source>
        <dbReference type="PROSITE" id="PS50949"/>
    </source>
</evidence>
<dbReference type="SMART" id="SM00345">
    <property type="entry name" value="HTH_GNTR"/>
    <property type="match status" value="1"/>
</dbReference>
<dbReference type="EMBL" id="QPMK01000008">
    <property type="protein sequence ID" value="RDD65961.1"/>
    <property type="molecule type" value="Genomic_DNA"/>
</dbReference>
<dbReference type="Proteomes" id="UP000253977">
    <property type="component" value="Unassembled WGS sequence"/>
</dbReference>
<dbReference type="CDD" id="cd07377">
    <property type="entry name" value="WHTH_GntR"/>
    <property type="match status" value="1"/>
</dbReference>
<dbReference type="SUPFAM" id="SSF48008">
    <property type="entry name" value="GntR ligand-binding domain-like"/>
    <property type="match status" value="1"/>
</dbReference>
<keyword evidence="1" id="KW-0805">Transcription regulation</keyword>
<dbReference type="Pfam" id="PF00392">
    <property type="entry name" value="GntR"/>
    <property type="match status" value="1"/>
</dbReference>
<keyword evidence="2" id="KW-0238">DNA-binding</keyword>
<dbReference type="GO" id="GO:0003677">
    <property type="term" value="F:DNA binding"/>
    <property type="evidence" value="ECO:0007669"/>
    <property type="project" value="UniProtKB-KW"/>
</dbReference>